<evidence type="ECO:0000256" key="3">
    <source>
        <dbReference type="ARBA" id="ARBA00022692"/>
    </source>
</evidence>
<accession>A0A168KH29</accession>
<feature type="transmembrane region" description="Helical" evidence="7">
    <location>
        <begin position="77"/>
        <end position="103"/>
    </location>
</feature>
<feature type="transmembrane region" description="Helical" evidence="7">
    <location>
        <begin position="165"/>
        <end position="189"/>
    </location>
</feature>
<evidence type="ECO:0000256" key="7">
    <source>
        <dbReference type="SAM" id="Phobius"/>
    </source>
</evidence>
<dbReference type="SUPFAM" id="SSF103473">
    <property type="entry name" value="MFS general substrate transporter"/>
    <property type="match status" value="1"/>
</dbReference>
<feature type="transmembrane region" description="Helical" evidence="7">
    <location>
        <begin position="524"/>
        <end position="544"/>
    </location>
</feature>
<evidence type="ECO:0000256" key="4">
    <source>
        <dbReference type="ARBA" id="ARBA00022989"/>
    </source>
</evidence>
<evidence type="ECO:0000259" key="8">
    <source>
        <dbReference type="PROSITE" id="PS50850"/>
    </source>
</evidence>
<comment type="caution">
    <text evidence="9">The sequence shown here is derived from an EMBL/GenBank/DDBJ whole genome shotgun (WGS) entry which is preliminary data.</text>
</comment>
<dbReference type="PANTHER" id="PTHR23511:SF3">
    <property type="entry name" value="MAJOR FACILITATOR SUPERFAMILY (MFS) PROFILE DOMAIN-CONTAINING PROTEIN"/>
    <property type="match status" value="1"/>
</dbReference>
<dbReference type="InterPro" id="IPR020846">
    <property type="entry name" value="MFS_dom"/>
</dbReference>
<feature type="compositionally biased region" description="Basic and acidic residues" evidence="6">
    <location>
        <begin position="15"/>
        <end position="26"/>
    </location>
</feature>
<feature type="region of interest" description="Disordered" evidence="6">
    <location>
        <begin position="1"/>
        <end position="36"/>
    </location>
</feature>
<reference evidence="9 10" key="1">
    <citation type="journal article" date="2016" name="Genome Biol. Evol.">
        <title>Divergent and convergent evolution of fungal pathogenicity.</title>
        <authorList>
            <person name="Shang Y."/>
            <person name="Xiao G."/>
            <person name="Zheng P."/>
            <person name="Cen K."/>
            <person name="Zhan S."/>
            <person name="Wang C."/>
        </authorList>
    </citation>
    <scope>NUCLEOTIDE SEQUENCE [LARGE SCALE GENOMIC DNA]</scope>
    <source>
        <strain evidence="9 10">RCEF 1005</strain>
    </source>
</reference>
<gene>
    <name evidence="9" type="ORF">LEL_01226</name>
</gene>
<feature type="transmembrane region" description="Helical" evidence="7">
    <location>
        <begin position="409"/>
        <end position="428"/>
    </location>
</feature>
<keyword evidence="3 7" id="KW-0812">Transmembrane</keyword>
<dbReference type="Pfam" id="PF00083">
    <property type="entry name" value="Sugar_tr"/>
    <property type="match status" value="1"/>
</dbReference>
<dbReference type="EMBL" id="AZHF01000001">
    <property type="protein sequence ID" value="OAA81681.1"/>
    <property type="molecule type" value="Genomic_DNA"/>
</dbReference>
<feature type="domain" description="Major facilitator superfamily (MFS) profile" evidence="8">
    <location>
        <begin position="77"/>
        <end position="547"/>
    </location>
</feature>
<feature type="transmembrane region" description="Helical" evidence="7">
    <location>
        <begin position="256"/>
        <end position="275"/>
    </location>
</feature>
<keyword evidence="4 7" id="KW-1133">Transmembrane helix</keyword>
<dbReference type="AlphaFoldDB" id="A0A168KH29"/>
<proteinExistence type="predicted"/>
<organism evidence="9 10">
    <name type="scientific">Akanthomyces lecanii RCEF 1005</name>
    <dbReference type="NCBI Taxonomy" id="1081108"/>
    <lineage>
        <taxon>Eukaryota</taxon>
        <taxon>Fungi</taxon>
        <taxon>Dikarya</taxon>
        <taxon>Ascomycota</taxon>
        <taxon>Pezizomycotina</taxon>
        <taxon>Sordariomycetes</taxon>
        <taxon>Hypocreomycetidae</taxon>
        <taxon>Hypocreales</taxon>
        <taxon>Cordycipitaceae</taxon>
        <taxon>Akanthomyces</taxon>
        <taxon>Cordyceps confragosa</taxon>
    </lineage>
</organism>
<dbReference type="GO" id="GO:0022857">
    <property type="term" value="F:transmembrane transporter activity"/>
    <property type="evidence" value="ECO:0007669"/>
    <property type="project" value="InterPro"/>
</dbReference>
<protein>
    <submittedName>
        <fullName evidence="9">Major facilitator superfamily domain, general substrate transporter</fullName>
    </submittedName>
</protein>
<dbReference type="InterPro" id="IPR005828">
    <property type="entry name" value="MFS_sugar_transport-like"/>
</dbReference>
<keyword evidence="10" id="KW-1185">Reference proteome</keyword>
<evidence type="ECO:0000256" key="1">
    <source>
        <dbReference type="ARBA" id="ARBA00004141"/>
    </source>
</evidence>
<dbReference type="Proteomes" id="UP000076881">
    <property type="component" value="Unassembled WGS sequence"/>
</dbReference>
<evidence type="ECO:0000256" key="5">
    <source>
        <dbReference type="ARBA" id="ARBA00023136"/>
    </source>
</evidence>
<name>A0A168KH29_CORDF</name>
<sequence length="552" mass="59923">MPTLPKKTLSGRVSSVHEGDSSDKAMSENTEQPSKGGILQDALQGTVGHELTYFEQKAALINDELDKFGFGKYQKCIWLLCGFGYFLDLAWAQGIILMATAIFQEMNVPAGRQGLMFSCGNAGLAVGAFAFGIITDTIGRKWAFNITCLITSVFGMLLAAAKYNYGAICGIYFLACVGLGGNIPIDATIALEFMPPSKRYLVSLLSMFQPIGVVIASVIAYGTAAKYRCDAKLPACNAVGAGEACCTVSSNMGWRYLVIIIGAMTLSIFFARYLLFRFYESPKFLVAKGREQDAINVLHKIAKFNGAPVPTLTIEDFRDIDRSMGVDPADKAADSNAKGVIVRTVKSLGFLRGLFSTKLGSFTFILLGLAYMGNYWSFNLAGAFLPIILLRNHVDDGANSVSDTYREYVYIYLPGILGAVIALFSVQMPLLGRKWSLVISATLQGVAMAMYTQVKNTPGYVGLNAFEYIMQTYFNSVLYASAPELFDTTYRASASGMLSCLGRIAGIVAPIAGQKYIAEGTSGVLWLGAGGIWFSAILMVFLPIEMRDRQMY</sequence>
<dbReference type="GO" id="GO:0016020">
    <property type="term" value="C:membrane"/>
    <property type="evidence" value="ECO:0007669"/>
    <property type="project" value="UniProtKB-SubCell"/>
</dbReference>
<evidence type="ECO:0000256" key="2">
    <source>
        <dbReference type="ARBA" id="ARBA00022448"/>
    </source>
</evidence>
<feature type="transmembrane region" description="Helical" evidence="7">
    <location>
        <begin position="115"/>
        <end position="135"/>
    </location>
</feature>
<dbReference type="Gene3D" id="1.20.1250.20">
    <property type="entry name" value="MFS general substrate transporter like domains"/>
    <property type="match status" value="1"/>
</dbReference>
<feature type="transmembrane region" description="Helical" evidence="7">
    <location>
        <begin position="201"/>
        <end position="224"/>
    </location>
</feature>
<evidence type="ECO:0000313" key="10">
    <source>
        <dbReference type="Proteomes" id="UP000076881"/>
    </source>
</evidence>
<dbReference type="PANTHER" id="PTHR23511">
    <property type="entry name" value="SYNAPTIC VESICLE GLYCOPROTEIN 2"/>
    <property type="match status" value="1"/>
</dbReference>
<keyword evidence="2" id="KW-0813">Transport</keyword>
<evidence type="ECO:0000313" key="9">
    <source>
        <dbReference type="EMBL" id="OAA81681.1"/>
    </source>
</evidence>
<dbReference type="PROSITE" id="PS50850">
    <property type="entry name" value="MFS"/>
    <property type="match status" value="1"/>
</dbReference>
<feature type="transmembrane region" description="Helical" evidence="7">
    <location>
        <begin position="142"/>
        <end position="159"/>
    </location>
</feature>
<comment type="subcellular location">
    <subcellularLocation>
        <location evidence="1">Membrane</location>
        <topology evidence="1">Multi-pass membrane protein</topology>
    </subcellularLocation>
</comment>
<dbReference type="InterPro" id="IPR036259">
    <property type="entry name" value="MFS_trans_sf"/>
</dbReference>
<keyword evidence="5 7" id="KW-0472">Membrane</keyword>
<feature type="transmembrane region" description="Helical" evidence="7">
    <location>
        <begin position="435"/>
        <end position="454"/>
    </location>
</feature>
<dbReference type="OrthoDB" id="4139357at2759"/>
<evidence type="ECO:0000256" key="6">
    <source>
        <dbReference type="SAM" id="MobiDB-lite"/>
    </source>
</evidence>